<reference evidence="5 6" key="1">
    <citation type="submission" date="2013-04" db="EMBL/GenBank/DDBJ databases">
        <title>The Genome Sequence of Parabacteroides goldsteinii DSM 19448.</title>
        <authorList>
            <consortium name="The Broad Institute Genomics Platform"/>
            <person name="Earl A."/>
            <person name="Ward D."/>
            <person name="Feldgarden M."/>
            <person name="Gevers D."/>
            <person name="Martens E."/>
            <person name="Sakamoto M."/>
            <person name="Benno Y."/>
            <person name="Song Y."/>
            <person name="Liu C."/>
            <person name="Lee J."/>
            <person name="Bolanos M."/>
            <person name="Vaisanen M.L."/>
            <person name="Finegold S.M."/>
            <person name="Walker B."/>
            <person name="Young S."/>
            <person name="Zeng Q."/>
            <person name="Gargeya S."/>
            <person name="Fitzgerald M."/>
            <person name="Haas B."/>
            <person name="Abouelleil A."/>
            <person name="Allen A.W."/>
            <person name="Alvarado L."/>
            <person name="Arachchi H.M."/>
            <person name="Berlin A.M."/>
            <person name="Chapman S.B."/>
            <person name="Gainer-Dewar J."/>
            <person name="Goldberg J."/>
            <person name="Griggs A."/>
            <person name="Gujja S."/>
            <person name="Hansen M."/>
            <person name="Howarth C."/>
            <person name="Imamovic A."/>
            <person name="Ireland A."/>
            <person name="Larimer J."/>
            <person name="McCowan C."/>
            <person name="Murphy C."/>
            <person name="Pearson M."/>
            <person name="Poon T.W."/>
            <person name="Priest M."/>
            <person name="Roberts A."/>
            <person name="Saif S."/>
            <person name="Shea T."/>
            <person name="Sisk P."/>
            <person name="Sykes S."/>
            <person name="Wortman J."/>
            <person name="Nusbaum C."/>
            <person name="Birren B."/>
        </authorList>
    </citation>
    <scope>NUCLEOTIDE SEQUENCE [LARGE SCALE GENOMIC DNA]</scope>
    <source>
        <strain evidence="5 6">DSM 19448</strain>
    </source>
</reference>
<dbReference type="PANTHER" id="PTHR22916:SF51">
    <property type="entry name" value="GLYCOSYLTRANSFERASE EPSH-RELATED"/>
    <property type="match status" value="1"/>
</dbReference>
<keyword evidence="3" id="KW-0812">Transmembrane</keyword>
<keyword evidence="3" id="KW-0472">Membrane</keyword>
<evidence type="ECO:0000313" key="6">
    <source>
        <dbReference type="Proteomes" id="UP000033047"/>
    </source>
</evidence>
<dbReference type="AlphaFoldDB" id="A0A0F5ITP7"/>
<keyword evidence="1" id="KW-0328">Glycosyltransferase</keyword>
<dbReference type="EMBL" id="AQHV01000021">
    <property type="protein sequence ID" value="KKB48931.1"/>
    <property type="molecule type" value="Genomic_DNA"/>
</dbReference>
<dbReference type="InterPro" id="IPR001173">
    <property type="entry name" value="Glyco_trans_2-like"/>
</dbReference>
<dbReference type="RefSeq" id="WP_052716756.1">
    <property type="nucleotide sequence ID" value="NZ_KQ033913.1"/>
</dbReference>
<dbReference type="SUPFAM" id="SSF53448">
    <property type="entry name" value="Nucleotide-diphospho-sugar transferases"/>
    <property type="match status" value="1"/>
</dbReference>
<evidence type="ECO:0000256" key="2">
    <source>
        <dbReference type="ARBA" id="ARBA00022679"/>
    </source>
</evidence>
<comment type="caution">
    <text evidence="5">The sequence shown here is derived from an EMBL/GenBank/DDBJ whole genome shotgun (WGS) entry which is preliminary data.</text>
</comment>
<dbReference type="GO" id="GO:0016758">
    <property type="term" value="F:hexosyltransferase activity"/>
    <property type="evidence" value="ECO:0007669"/>
    <property type="project" value="UniProtKB-ARBA"/>
</dbReference>
<dbReference type="HOGENOM" id="CLU_025996_25_1_10"/>
<dbReference type="PATRIC" id="fig|927665.4.peg.4274"/>
<evidence type="ECO:0000259" key="4">
    <source>
        <dbReference type="Pfam" id="PF00535"/>
    </source>
</evidence>
<feature type="domain" description="Glycosyltransferase 2-like" evidence="4">
    <location>
        <begin position="12"/>
        <end position="134"/>
    </location>
</feature>
<evidence type="ECO:0000313" key="5">
    <source>
        <dbReference type="EMBL" id="KKB48931.1"/>
    </source>
</evidence>
<sequence length="338" mass="39610">MAEYEYEVTLSMPIYNVASYVERALLSALNQTFESIEFLLVDDRGIDNSMEIVHTIISGHPREKDIRIIEHKKNIGLGATRNTAIDNAKGRYLFFMDSDDEITSDCIDIMYSKIVKNNVDFVAGSYNVINCVGEVEEIMKYNDCFLYDSNIISLYIKDRQKIFTPIWNKLYSIDFLRRNKVYCIPYCLNEDILFLLHVMLKASSCILISNVSLSYFLRDNSITGVIRKGIDDKLVKQHIDIFREMQYLLNQNKNNIVYIYGYMLSFVFSEMITILSSDVFLNTSKKLYINKFSFDIDLSSLIKLFRNNIKYIFEYLFIKSSFPVKCFLVILFKCRMKF</sequence>
<accession>A0A0F5ITP7</accession>
<keyword evidence="2" id="KW-0808">Transferase</keyword>
<evidence type="ECO:0000256" key="1">
    <source>
        <dbReference type="ARBA" id="ARBA00022676"/>
    </source>
</evidence>
<dbReference type="STRING" id="927665.HMPREF1535_04160"/>
<feature type="transmembrane region" description="Helical" evidence="3">
    <location>
        <begin position="312"/>
        <end position="332"/>
    </location>
</feature>
<dbReference type="CDD" id="cd00761">
    <property type="entry name" value="Glyco_tranf_GTA_type"/>
    <property type="match status" value="1"/>
</dbReference>
<name>A0A0F5ITP7_9BACT</name>
<dbReference type="InterPro" id="IPR029044">
    <property type="entry name" value="Nucleotide-diphossugar_trans"/>
</dbReference>
<organism evidence="5 6">
    <name type="scientific">Parabacteroides goldsteinii DSM 19448 = WAL 12034</name>
    <dbReference type="NCBI Taxonomy" id="927665"/>
    <lineage>
        <taxon>Bacteria</taxon>
        <taxon>Pseudomonadati</taxon>
        <taxon>Bacteroidota</taxon>
        <taxon>Bacteroidia</taxon>
        <taxon>Bacteroidales</taxon>
        <taxon>Tannerellaceae</taxon>
        <taxon>Parabacteroides</taxon>
    </lineage>
</organism>
<dbReference type="Proteomes" id="UP000033047">
    <property type="component" value="Unassembled WGS sequence"/>
</dbReference>
<protein>
    <recommendedName>
        <fullName evidence="4">Glycosyltransferase 2-like domain-containing protein</fullName>
    </recommendedName>
</protein>
<keyword evidence="3" id="KW-1133">Transmembrane helix</keyword>
<dbReference type="PANTHER" id="PTHR22916">
    <property type="entry name" value="GLYCOSYLTRANSFERASE"/>
    <property type="match status" value="1"/>
</dbReference>
<proteinExistence type="predicted"/>
<dbReference type="Gene3D" id="3.90.550.10">
    <property type="entry name" value="Spore Coat Polysaccharide Biosynthesis Protein SpsA, Chain A"/>
    <property type="match status" value="1"/>
</dbReference>
<evidence type="ECO:0000256" key="3">
    <source>
        <dbReference type="SAM" id="Phobius"/>
    </source>
</evidence>
<feature type="transmembrane region" description="Helical" evidence="3">
    <location>
        <begin position="255"/>
        <end position="275"/>
    </location>
</feature>
<gene>
    <name evidence="5" type="ORF">HMPREF1535_04160</name>
</gene>
<dbReference type="Pfam" id="PF00535">
    <property type="entry name" value="Glycos_transf_2"/>
    <property type="match status" value="1"/>
</dbReference>
<feature type="transmembrane region" description="Helical" evidence="3">
    <location>
        <begin position="192"/>
        <end position="217"/>
    </location>
</feature>